<reference evidence="3 4" key="1">
    <citation type="submission" date="2015-01" db="EMBL/GenBank/DDBJ databases">
        <title>Draft genome of the acidophilic iron oxidizer Acidithrix ferrooxidans strain Py-F3.</title>
        <authorList>
            <person name="Poehlein A."/>
            <person name="Eisen S."/>
            <person name="Schloemann M."/>
            <person name="Johnson B.D."/>
            <person name="Daniel R."/>
            <person name="Muehling M."/>
        </authorList>
    </citation>
    <scope>NUCLEOTIDE SEQUENCE [LARGE SCALE GENOMIC DNA]</scope>
    <source>
        <strain evidence="3 4">Py-F3</strain>
    </source>
</reference>
<proteinExistence type="predicted"/>
<sequence>MAQTSTRGEVWTVVVAGGSSIRFGSPKMLELIEGKSVLEISMEQARNNSHRVVLVVPGNLLATFDSMADIVVSGGPSRSASVSNGVMAVPQSARSILIHDGARPLASSLLYRRVIAKIDDGALAVVPVVPITDSLKSIDDFGHVKSISRSGFFGAQTPQGFDFNSARAIAQATLDQTDDISTAQALGLEVSYVEGETTNIKITVPSDLVVARALYDYLRLKESGAQPGS</sequence>
<dbReference type="GO" id="GO:0050518">
    <property type="term" value="F:2-C-methyl-D-erythritol 4-phosphate cytidylyltransferase activity"/>
    <property type="evidence" value="ECO:0007669"/>
    <property type="project" value="UniProtKB-EC"/>
</dbReference>
<dbReference type="Gene3D" id="3.90.550.10">
    <property type="entry name" value="Spore Coat Polysaccharide Biosynthesis Protein SpsA, Chain A"/>
    <property type="match status" value="1"/>
</dbReference>
<dbReference type="InterPro" id="IPR050088">
    <property type="entry name" value="IspD/TarI_cytidylyltransf_bact"/>
</dbReference>
<protein>
    <submittedName>
        <fullName evidence="3">2-C-methyl-D-erythritol 4-phosphate cytidylyltransferase</fullName>
        <ecNumber evidence="3">2.7.7.60</ecNumber>
    </submittedName>
</protein>
<dbReference type="InterPro" id="IPR029044">
    <property type="entry name" value="Nucleotide-diphossugar_trans"/>
</dbReference>
<keyword evidence="1 3" id="KW-0808">Transferase</keyword>
<gene>
    <name evidence="3" type="primary">ispD</name>
    <name evidence="3" type="ORF">AXFE_10750</name>
</gene>
<evidence type="ECO:0000256" key="1">
    <source>
        <dbReference type="ARBA" id="ARBA00022679"/>
    </source>
</evidence>
<dbReference type="EC" id="2.7.7.60" evidence="3"/>
<dbReference type="OrthoDB" id="9802561at2"/>
<dbReference type="RefSeq" id="WP_052604852.1">
    <property type="nucleotide sequence ID" value="NZ_JXYS01000026.1"/>
</dbReference>
<evidence type="ECO:0000313" key="4">
    <source>
        <dbReference type="Proteomes" id="UP000032360"/>
    </source>
</evidence>
<keyword evidence="4" id="KW-1185">Reference proteome</keyword>
<organism evidence="3 4">
    <name type="scientific">Acidithrix ferrooxidans</name>
    <dbReference type="NCBI Taxonomy" id="1280514"/>
    <lineage>
        <taxon>Bacteria</taxon>
        <taxon>Bacillati</taxon>
        <taxon>Actinomycetota</taxon>
        <taxon>Acidimicrobiia</taxon>
        <taxon>Acidimicrobiales</taxon>
        <taxon>Acidimicrobiaceae</taxon>
        <taxon>Acidithrix</taxon>
    </lineage>
</organism>
<accession>A0A0D8HJF1</accession>
<dbReference type="PROSITE" id="PS01295">
    <property type="entry name" value="ISPD"/>
    <property type="match status" value="1"/>
</dbReference>
<dbReference type="InterPro" id="IPR034683">
    <property type="entry name" value="IspD/TarI"/>
</dbReference>
<dbReference type="InterPro" id="IPR018294">
    <property type="entry name" value="ISPD_synthase_CS"/>
</dbReference>
<dbReference type="EMBL" id="JXYS01000026">
    <property type="protein sequence ID" value="KJF17979.1"/>
    <property type="molecule type" value="Genomic_DNA"/>
</dbReference>
<dbReference type="Pfam" id="PF01128">
    <property type="entry name" value="IspD"/>
    <property type="match status" value="1"/>
</dbReference>
<comment type="caution">
    <text evidence="3">The sequence shown here is derived from an EMBL/GenBank/DDBJ whole genome shotgun (WGS) entry which is preliminary data.</text>
</comment>
<dbReference type="GO" id="GO:0008299">
    <property type="term" value="P:isoprenoid biosynthetic process"/>
    <property type="evidence" value="ECO:0007669"/>
    <property type="project" value="InterPro"/>
</dbReference>
<dbReference type="SUPFAM" id="SSF53448">
    <property type="entry name" value="Nucleotide-diphospho-sugar transferases"/>
    <property type="match status" value="1"/>
</dbReference>
<evidence type="ECO:0000313" key="3">
    <source>
        <dbReference type="EMBL" id="KJF17979.1"/>
    </source>
</evidence>
<keyword evidence="2 3" id="KW-0548">Nucleotidyltransferase</keyword>
<dbReference type="STRING" id="1280514.AXFE_10750"/>
<dbReference type="AlphaFoldDB" id="A0A0D8HJF1"/>
<evidence type="ECO:0000256" key="2">
    <source>
        <dbReference type="ARBA" id="ARBA00022695"/>
    </source>
</evidence>
<dbReference type="PANTHER" id="PTHR32125:SF4">
    <property type="entry name" value="2-C-METHYL-D-ERYTHRITOL 4-PHOSPHATE CYTIDYLYLTRANSFERASE, CHLOROPLASTIC"/>
    <property type="match status" value="1"/>
</dbReference>
<dbReference type="Proteomes" id="UP000032360">
    <property type="component" value="Unassembled WGS sequence"/>
</dbReference>
<dbReference type="PANTHER" id="PTHR32125">
    <property type="entry name" value="2-C-METHYL-D-ERYTHRITOL 4-PHOSPHATE CYTIDYLYLTRANSFERASE, CHLOROPLASTIC"/>
    <property type="match status" value="1"/>
</dbReference>
<name>A0A0D8HJF1_9ACTN</name>